<name>U4QFG3_LACHE</name>
<feature type="compositionally biased region" description="Polar residues" evidence="6">
    <location>
        <begin position="101"/>
        <end position="120"/>
    </location>
</feature>
<accession>U4QFG3</accession>
<evidence type="ECO:0000256" key="1">
    <source>
        <dbReference type="ARBA" id="ARBA00007074"/>
    </source>
</evidence>
<dbReference type="Gene3D" id="3.90.1720.10">
    <property type="entry name" value="endopeptidase domain like (from Nostoc punctiforme)"/>
    <property type="match status" value="1"/>
</dbReference>
<keyword evidence="4" id="KW-0378">Hydrolase</keyword>
<reference evidence="8 10" key="1">
    <citation type="submission" date="2013-09" db="EMBL/GenBank/DDBJ databases">
        <title>Draft Genome Sequence of five Lactobacillus helveticus strains CIRM-BIA 101T, 103, 104, 951 and 953 isolated from milk product.</title>
        <authorList>
            <person name="Valence F."/>
            <person name="Chuat V."/>
            <person name="Ma L."/>
            <person name="Creno S."/>
            <person name="Falentin H."/>
            <person name="Lortal S."/>
            <person name="Bizet C."/>
            <person name="Clermont D."/>
            <person name="Loux V."/>
            <person name="Bouchier C."/>
            <person name="Cousin S."/>
        </authorList>
    </citation>
    <scope>NUCLEOTIDE SEQUENCE [LARGE SCALE GENOMIC DNA]</scope>
    <source>
        <strain evidence="8 10">CIRM-BIA 953</strain>
    </source>
</reference>
<keyword evidence="2" id="KW-1188">Viral release from host cell</keyword>
<dbReference type="SUPFAM" id="SSF54001">
    <property type="entry name" value="Cysteine proteinases"/>
    <property type="match status" value="1"/>
</dbReference>
<evidence type="ECO:0000256" key="3">
    <source>
        <dbReference type="ARBA" id="ARBA00022670"/>
    </source>
</evidence>
<dbReference type="EMBL" id="CBUH010000169">
    <property type="protein sequence ID" value="CDI43302.1"/>
    <property type="molecule type" value="Genomic_DNA"/>
</dbReference>
<evidence type="ECO:0000256" key="5">
    <source>
        <dbReference type="ARBA" id="ARBA00022807"/>
    </source>
</evidence>
<dbReference type="RefSeq" id="WP_023061957.1">
    <property type="nucleotide sequence ID" value="NZ_CBUH010000169.1"/>
</dbReference>
<gene>
    <name evidence="8" type="ORF">LHCIRMBIA953_02573</name>
    <name evidence="9" type="ORF">LHCIRMBIA953_02657</name>
</gene>
<dbReference type="Gene3D" id="1.20.120.20">
    <property type="entry name" value="Apolipoprotein"/>
    <property type="match status" value="1"/>
</dbReference>
<dbReference type="NCBIfam" id="TIGR01760">
    <property type="entry name" value="tape_meas_TP901"/>
    <property type="match status" value="1"/>
</dbReference>
<dbReference type="PANTHER" id="PTHR37813:SF1">
    <property type="entry name" value="FELS-2 PROPHAGE PROTEIN"/>
    <property type="match status" value="1"/>
</dbReference>
<dbReference type="InterPro" id="IPR010090">
    <property type="entry name" value="Phage_tape_meas"/>
</dbReference>
<keyword evidence="3" id="KW-0645">Protease</keyword>
<organism evidence="8 10">
    <name type="scientific">Lactobacillus helveticus CIRM-BIA 953</name>
    <dbReference type="NCBI Taxonomy" id="1226335"/>
    <lineage>
        <taxon>Bacteria</taxon>
        <taxon>Bacillati</taxon>
        <taxon>Bacillota</taxon>
        <taxon>Bacilli</taxon>
        <taxon>Lactobacillales</taxon>
        <taxon>Lactobacillaceae</taxon>
        <taxon>Lactobacillus</taxon>
    </lineage>
</organism>
<dbReference type="GO" id="GO:0006508">
    <property type="term" value="P:proteolysis"/>
    <property type="evidence" value="ECO:0007669"/>
    <property type="project" value="UniProtKB-KW"/>
</dbReference>
<dbReference type="InterPro" id="IPR038765">
    <property type="entry name" value="Papain-like_cys_pep_sf"/>
</dbReference>
<evidence type="ECO:0000256" key="6">
    <source>
        <dbReference type="SAM" id="MobiDB-lite"/>
    </source>
</evidence>
<dbReference type="EMBL" id="CBUH010000169">
    <property type="protein sequence ID" value="CDI43384.1"/>
    <property type="molecule type" value="Genomic_DNA"/>
</dbReference>
<proteinExistence type="inferred from homology"/>
<dbReference type="PROSITE" id="PS51935">
    <property type="entry name" value="NLPC_P60"/>
    <property type="match status" value="1"/>
</dbReference>
<dbReference type="InterPro" id="IPR000064">
    <property type="entry name" value="NLP_P60_dom"/>
</dbReference>
<evidence type="ECO:0000313" key="8">
    <source>
        <dbReference type="EMBL" id="CDI43302.1"/>
    </source>
</evidence>
<evidence type="ECO:0000256" key="2">
    <source>
        <dbReference type="ARBA" id="ARBA00022612"/>
    </source>
</evidence>
<feature type="region of interest" description="Disordered" evidence="6">
    <location>
        <begin position="81"/>
        <end position="156"/>
    </location>
</feature>
<comment type="caution">
    <text evidence="8">The sequence shown here is derived from an EMBL/GenBank/DDBJ whole genome shotgun (WGS) entry which is preliminary data.</text>
</comment>
<dbReference type="Proteomes" id="UP000017243">
    <property type="component" value="Unassembled WGS sequence"/>
</dbReference>
<evidence type="ECO:0000256" key="4">
    <source>
        <dbReference type="ARBA" id="ARBA00022801"/>
    </source>
</evidence>
<dbReference type="Pfam" id="PF00877">
    <property type="entry name" value="NLPC_P60"/>
    <property type="match status" value="1"/>
</dbReference>
<keyword evidence="5" id="KW-0788">Thiol protease</keyword>
<protein>
    <submittedName>
        <fullName evidence="8">SLT domain-containing protein</fullName>
    </submittedName>
</protein>
<dbReference type="PANTHER" id="PTHR37813">
    <property type="entry name" value="FELS-2 PROPHAGE PROTEIN"/>
    <property type="match status" value="1"/>
</dbReference>
<comment type="similarity">
    <text evidence="1">Belongs to the peptidase C40 family.</text>
</comment>
<evidence type="ECO:0000313" key="10">
    <source>
        <dbReference type="Proteomes" id="UP000017243"/>
    </source>
</evidence>
<dbReference type="Pfam" id="PF10145">
    <property type="entry name" value="PhageMin_Tail"/>
    <property type="match status" value="1"/>
</dbReference>
<feature type="compositionally biased region" description="Basic and acidic residues" evidence="6">
    <location>
        <begin position="129"/>
        <end position="146"/>
    </location>
</feature>
<evidence type="ECO:0000259" key="7">
    <source>
        <dbReference type="PROSITE" id="PS51935"/>
    </source>
</evidence>
<evidence type="ECO:0000313" key="9">
    <source>
        <dbReference type="EMBL" id="CDI43384.1"/>
    </source>
</evidence>
<sequence length="1812" mass="193531">MAGRHVGIDIGLHVDESPLDRVNQRIDRTKANAEQLSQTMGRIKVPGSASEGFDRINRASGEATSKVKGLTDAYKRVGTNSNLNRASGELDNLTSKAGKAASSTDKLKQSMSHASDQSKAMGNMGSAFDKARASSDHARSSIDKTTDSSGKLHSGWEKLKGAGSDLVQVGSTISAAMVPVAAAFMNANDQAVKLADEYNVIKNLQETGGNSAGTARRNTKAIQSENRRLSLKYGVSQNELAAGSEQLLRRGYSGKQDLGAHKYFLQAARATNEDYNSIVASAAPMLEQFGYKAKAGNSVGRMSKYTRDVLNKASYIADLTAGNVGGQSGFGESFKMMGSVAHSNGQSIDTVLGALGTLSNFGEEGSSAGTGMRQIITRLIKAPGSKSMSSALSDLGINPQSLYTRSGKLKQLGTIFGMFNRAARGKKSNRVSRDLQTLFGQTGFNDAQILMAHAGNMQQNVHDSKNAARSGYISKLSAKNMESLKNQAARTKALASDVGTSFAKEVDPEMGKALGSANSLLKAFMGMPEPLKKASAYILGAVGALGASRLASGFLKANFGIGNGKGIGAGIGRAILGKKVKGGPREGGLINAIKGKTWGGAFQSLHSAGGFSNLSTAGKITTGLAGAGVALGAGSQFVNAYKDRHNANKRSQDIGAGIGAGIGGGIGLWLGGPLGAAIGAKIGGVFGKWGGGAVNRFTKGWQAKKPPKNFWSMANFGWSTHDTLNKIGKWGGQVGKKFGTSISKGKTFIKKNGKELALTAISPVLGIPALLYKNNPKFRKAVNSVFSNVKAGWNGAKTFIKNIPSNLGKIGNHIKAWAGRVGNDIHRGWNKTGRALQHGWNKTWKDVNNNRYVKAFKKGKFIQTASKDIQSRWKSFSTKFGKSWNATWEKTQKSAAKSWDKTKHNASKTWGNIQSGWNSFSTKFGKKWNAGWNGFNNARYVKAFKKGEFFSTALKDIQSRWKAFSTDFGKKWNDFWGGLSKGWNKFWGGMGDWAKKRGNNLKAFGNDLDYARGGSGKAFKYTKIKSHANGGTMYSTHGALVGEAGPELAYMPWGNHARILGANGPQLDKVHAGEKILNARDTAKVMHGGLGYGLVLSGYANGTTNLRQTSRNVASSYKKITGDATKSLRKLTRSNNSSWSKIKSGATKSLRILTRNSDSNWSKIKSGATKQVTGLARANNNTWSRIAKQTSKQTDRTRHDAVSDYTDMRRGVNKQMGSLHDGVIKLAGTTSKGFGKELGRMKGYAHSAMSGTIGQVNKGIGGIDKVLGQFGGNTSVINPVKFATGTDANGRLTQSTYAMVNDATSGPRQEALISDKNEVYMPRGSNVKMMIPRGWGVLNGKQTQQVGLQHFAKGSGVSHSALRKLAEKAGANPAQSFKSMYLSNIKPSGSDLKRGSIGLAAHSSTHFGNPWSNAMWTVINNAIGGANGKGGTREAFLNYAESTFSGVKYQLGAASRTLSDCSGMVMQALRHFGINIGRTTVAMQESSGAQYLGKSVSKTLPGDLVIFGHSTGAAGHVGIIKNPKTGTMFNETQPRAHVSRIADDEGMGYGFYRVRGLHNAKKSSKLSASKSLEALAKRELGSRALKWIDDNLADQDLSGLAAGKATGDHAHWMKQAHIPEKDWSGINYIVSHESGWNPRITNPSSGTYGLGQMQGYNLHYYTAHGAKSNPIAQLMGMMDYIHDRYGTVSKAVAFWQRNHAYAKGGNHYGSGVFLVGENGPELISSDGKTHIDNADQTKKKLSDLFDEVSVKKPKPIKVNRPNSNSTPTINININGPISSAEDATRVANIVRQEVARVLENVGDEFGTDPSVY</sequence>
<dbReference type="GO" id="GO:0008234">
    <property type="term" value="F:cysteine-type peptidase activity"/>
    <property type="evidence" value="ECO:0007669"/>
    <property type="project" value="UniProtKB-KW"/>
</dbReference>
<feature type="domain" description="NlpC/P60" evidence="7">
    <location>
        <begin position="1430"/>
        <end position="1561"/>
    </location>
</feature>